<keyword evidence="1" id="KW-0812">Transmembrane</keyword>
<sequence>MKKKSSSFIFDIILDHIDKNKHNLIYRVLKCFYLLLYIAIFIIIGVACDMLLINIVYLYPPLDTEYIVLITSFVLFLNLYILLIIKRDIKQLLIIIRTFKKTDNN</sequence>
<dbReference type="EMBL" id="LC377538">
    <property type="protein sequence ID" value="BBD49660.1"/>
    <property type="molecule type" value="Genomic_DNA"/>
</dbReference>
<keyword evidence="1" id="KW-1133">Transmembrane helix</keyword>
<reference evidence="2" key="1">
    <citation type="submission" date="2018-03" db="EMBL/GenBank/DDBJ databases">
        <title>Tn1546-ermB-carrying plasmid.</title>
        <authorList>
            <person name="Wan TW."/>
        </authorList>
    </citation>
    <scope>NUCLEOTIDE SEQUENCE</scope>
    <source>
        <strain evidence="2">NTUH_3874</strain>
        <plasmid evidence="2">pNTUH_3874</plasmid>
    </source>
</reference>
<keyword evidence="1" id="KW-0472">Membrane</keyword>
<protein>
    <submittedName>
        <fullName evidence="2">Uncharacterized protein</fullName>
    </submittedName>
</protein>
<evidence type="ECO:0000313" key="2">
    <source>
        <dbReference type="EMBL" id="BBD49660.1"/>
    </source>
</evidence>
<dbReference type="AlphaFoldDB" id="A0A6F8P0R0"/>
<evidence type="ECO:0000256" key="1">
    <source>
        <dbReference type="SAM" id="Phobius"/>
    </source>
</evidence>
<accession>A0A6F8P0R0</accession>
<geneLocation type="plasmid" evidence="2">
    <name>pNTUH_3874</name>
</geneLocation>
<keyword evidence="2" id="KW-0614">Plasmid</keyword>
<name>A0A6F8P0R0_STAAU</name>
<feature type="transmembrane region" description="Helical" evidence="1">
    <location>
        <begin position="31"/>
        <end position="60"/>
    </location>
</feature>
<feature type="transmembrane region" description="Helical" evidence="1">
    <location>
        <begin position="66"/>
        <end position="85"/>
    </location>
</feature>
<organism evidence="2">
    <name type="scientific">Staphylococcus aureus</name>
    <dbReference type="NCBI Taxonomy" id="1280"/>
    <lineage>
        <taxon>Bacteria</taxon>
        <taxon>Bacillati</taxon>
        <taxon>Bacillota</taxon>
        <taxon>Bacilli</taxon>
        <taxon>Bacillales</taxon>
        <taxon>Staphylococcaceae</taxon>
        <taxon>Staphylococcus</taxon>
    </lineage>
</organism>
<proteinExistence type="predicted"/>